<sequence length="244" mass="27483">MFYILFGGIMLILGLLVHKAKLYFLISGYNTYSREKQENVDVESTAKLIGYYGYANAGVFFAAGALDILGVKIGMIPPIVVMMVSTLILLWKIQKYDGNVYDDNGQMKKGSKIQFLIVILILGGTFLFVGFMMFASSRDISVRIDDQGIDIEGMYGEAYDWSAMEELTLLSDLPDITLRTNGSAIGSKLRGHFRMDEFGAVKLFMDASVPPYIYFEMNGKSVIFNLGDRVKTEEFYEKMMKMKP</sequence>
<keyword evidence="3" id="KW-1185">Reference proteome</keyword>
<name>A0A939H3L3_9CLOT</name>
<reference evidence="2" key="1">
    <citation type="submission" date="2021-03" db="EMBL/GenBank/DDBJ databases">
        <title>Proteiniclasticum marinus sp. nov., isolated from tidal flat sediment.</title>
        <authorList>
            <person name="Namirimu T."/>
            <person name="Yang J.-A."/>
            <person name="Yang S.-H."/>
            <person name="Kim Y.-J."/>
            <person name="Kwon K.K."/>
        </authorList>
    </citation>
    <scope>NUCLEOTIDE SEQUENCE</scope>
    <source>
        <strain evidence="2">SCR006</strain>
    </source>
</reference>
<proteinExistence type="predicted"/>
<feature type="transmembrane region" description="Helical" evidence="1">
    <location>
        <begin position="76"/>
        <end position="93"/>
    </location>
</feature>
<evidence type="ECO:0000313" key="2">
    <source>
        <dbReference type="EMBL" id="MBO1263552.1"/>
    </source>
</evidence>
<keyword evidence="1" id="KW-0812">Transmembrane</keyword>
<dbReference type="Pfam" id="PF12650">
    <property type="entry name" value="DUF3784"/>
    <property type="match status" value="1"/>
</dbReference>
<organism evidence="2 3">
    <name type="scientific">Proteiniclasticum aestuarii</name>
    <dbReference type="NCBI Taxonomy" id="2817862"/>
    <lineage>
        <taxon>Bacteria</taxon>
        <taxon>Bacillati</taxon>
        <taxon>Bacillota</taxon>
        <taxon>Clostridia</taxon>
        <taxon>Eubacteriales</taxon>
        <taxon>Clostridiaceae</taxon>
        <taxon>Proteiniclasticum</taxon>
    </lineage>
</organism>
<gene>
    <name evidence="2" type="ORF">J3A84_00670</name>
</gene>
<keyword evidence="1" id="KW-0472">Membrane</keyword>
<dbReference type="AlphaFoldDB" id="A0A939H3L3"/>
<dbReference type="InterPro" id="IPR017259">
    <property type="entry name" value="UCP037672"/>
</dbReference>
<dbReference type="RefSeq" id="WP_207598071.1">
    <property type="nucleotide sequence ID" value="NZ_JAFNJU010000001.1"/>
</dbReference>
<feature type="transmembrane region" description="Helical" evidence="1">
    <location>
        <begin position="113"/>
        <end position="134"/>
    </location>
</feature>
<evidence type="ECO:0000313" key="3">
    <source>
        <dbReference type="Proteomes" id="UP000664218"/>
    </source>
</evidence>
<accession>A0A939H3L3</accession>
<dbReference type="EMBL" id="JAFNJU010000001">
    <property type="protein sequence ID" value="MBO1263552.1"/>
    <property type="molecule type" value="Genomic_DNA"/>
</dbReference>
<keyword evidence="1" id="KW-1133">Transmembrane helix</keyword>
<dbReference type="Proteomes" id="UP000664218">
    <property type="component" value="Unassembled WGS sequence"/>
</dbReference>
<feature type="transmembrane region" description="Helical" evidence="1">
    <location>
        <begin position="49"/>
        <end position="69"/>
    </location>
</feature>
<evidence type="ECO:0000256" key="1">
    <source>
        <dbReference type="SAM" id="Phobius"/>
    </source>
</evidence>
<protein>
    <submittedName>
        <fullName evidence="2">DUF3784 domain-containing protein</fullName>
    </submittedName>
</protein>
<comment type="caution">
    <text evidence="2">The sequence shown here is derived from an EMBL/GenBank/DDBJ whole genome shotgun (WGS) entry which is preliminary data.</text>
</comment>